<reference evidence="4" key="1">
    <citation type="journal article" date="2013" name="Proc. Natl. Acad. Sci. U.S.A.">
        <title>Improving the coverage of the cyanobacterial phylum using diversity-driven genome sequencing.</title>
        <authorList>
            <person name="Shih P.M."/>
            <person name="Wu D."/>
            <person name="Latifi A."/>
            <person name="Axen S.D."/>
            <person name="Fewer D.P."/>
            <person name="Talla E."/>
            <person name="Calteau A."/>
            <person name="Cai F."/>
            <person name="Tandeau de Marsac N."/>
            <person name="Rippka R."/>
            <person name="Herdman M."/>
            <person name="Sivonen K."/>
            <person name="Coursin T."/>
            <person name="Laurent T."/>
            <person name="Goodwin L."/>
            <person name="Nolan M."/>
            <person name="Davenport K.W."/>
            <person name="Han C.S."/>
            <person name="Rubin E.M."/>
            <person name="Eisen J.A."/>
            <person name="Woyke T."/>
            <person name="Gugger M."/>
            <person name="Kerfeld C.A."/>
        </authorList>
    </citation>
    <scope>NUCLEOTIDE SEQUENCE [LARGE SCALE GENOMIC DNA]</scope>
    <source>
        <strain evidence="4">ATCC 27147 / PCC 6307</strain>
    </source>
</reference>
<dbReference type="HOGENOM" id="CLU_031181_0_0_3"/>
<dbReference type="SMART" id="SM00642">
    <property type="entry name" value="Aamy"/>
    <property type="match status" value="1"/>
</dbReference>
<dbReference type="AlphaFoldDB" id="K9P6N8"/>
<evidence type="ECO:0000313" key="4">
    <source>
        <dbReference type="Proteomes" id="UP000010388"/>
    </source>
</evidence>
<dbReference type="RefSeq" id="WP_015109507.1">
    <property type="nucleotide sequence ID" value="NC_019675.1"/>
</dbReference>
<dbReference type="STRING" id="292564.Cyagr_1933"/>
<name>K9P6N8_CYAGP</name>
<feature type="region of interest" description="Disordered" evidence="1">
    <location>
        <begin position="1"/>
        <end position="32"/>
    </location>
</feature>
<proteinExistence type="predicted"/>
<dbReference type="KEGG" id="cgc:Cyagr_1933"/>
<gene>
    <name evidence="3" type="ordered locus">Cyagr_1933</name>
</gene>
<feature type="domain" description="Glycosyl hydrolase family 13 catalytic" evidence="2">
    <location>
        <begin position="2"/>
        <end position="449"/>
    </location>
</feature>
<sequence>MFLLPDRFSDGQEASRPLLDRENLNAARPSLPGGSPWRFDKWAISGSGRFQGGSITGITTKLGYLKDLGVTSIWVGPIFKQRCHENNYHGYAIQDFLQIDPRFGTRQNQVGLVNQAHAAGLRIILDVILNHSGENWLYYSSDGDVFNPHYRTVGSYQFGAWRGDHGQPISAINGIEDGVWPQELQDPDYYTRAGKGSLGGENWNNIDNPDTEYRRTDFDGGCRDFKVGNPNVLSALSKCYKYWIALTDCDGFRIDTLKHVSLEEARNFCGSIMEFCANIGKADFFLVDEVAGGDFNQERYINVLEQNFNATLDIGETRIVLNRVSKGLESPKCYFDAFPKNIVFGSSRNLGGRHVSVLDDHVHAFGEKIRFSSDAVSDHQVVAGVAIQLFTLSIPCIYAGTEEALSGPEPSQRQWLPGWNGTNNCYLREAMFGPEHPLRSGIAGLSRFEDTTIPGFVPFGTSGHQCFDPNHPTFKRIASLTTLRGQYPVLRVGRQYVRPISIFGRPFEFLGNGELMAWSRILDDEEAICIVNVNGNQKRGADVLVDAGLSGTVGALTVVLNTAEVVIAPEAVRHPVGSILPIQRTSDGKVYLEVRDVGPSEVLVLVNYP</sequence>
<dbReference type="InterPro" id="IPR017853">
    <property type="entry name" value="GH"/>
</dbReference>
<dbReference type="InterPro" id="IPR006047">
    <property type="entry name" value="GH13_cat_dom"/>
</dbReference>
<dbReference type="eggNOG" id="COG0366">
    <property type="taxonomic scope" value="Bacteria"/>
</dbReference>
<evidence type="ECO:0000259" key="2">
    <source>
        <dbReference type="SMART" id="SM00642"/>
    </source>
</evidence>
<dbReference type="Pfam" id="PF00128">
    <property type="entry name" value="Alpha-amylase"/>
    <property type="match status" value="1"/>
</dbReference>
<accession>K9P6N8</accession>
<keyword evidence="3" id="KW-0326">Glycosidase</keyword>
<dbReference type="Gene3D" id="3.20.20.80">
    <property type="entry name" value="Glycosidases"/>
    <property type="match status" value="1"/>
</dbReference>
<evidence type="ECO:0000256" key="1">
    <source>
        <dbReference type="SAM" id="MobiDB-lite"/>
    </source>
</evidence>
<dbReference type="PANTHER" id="PTHR10357">
    <property type="entry name" value="ALPHA-AMYLASE FAMILY MEMBER"/>
    <property type="match status" value="1"/>
</dbReference>
<dbReference type="EMBL" id="CP003495">
    <property type="protein sequence ID" value="AFY29062.1"/>
    <property type="molecule type" value="Genomic_DNA"/>
</dbReference>
<dbReference type="PANTHER" id="PTHR10357:SF209">
    <property type="entry name" value="PERIPLASMIC ALPHA-AMYLASE"/>
    <property type="match status" value="1"/>
</dbReference>
<dbReference type="Proteomes" id="UP000010388">
    <property type="component" value="Chromosome"/>
</dbReference>
<evidence type="ECO:0000313" key="3">
    <source>
        <dbReference type="EMBL" id="AFY29062.1"/>
    </source>
</evidence>
<dbReference type="PATRIC" id="fig|292564.3.peg.1834"/>
<dbReference type="SUPFAM" id="SSF51445">
    <property type="entry name" value="(Trans)glycosidases"/>
    <property type="match status" value="1"/>
</dbReference>
<protein>
    <submittedName>
        <fullName evidence="3">Glycosidase</fullName>
    </submittedName>
</protein>
<dbReference type="GO" id="GO:0005975">
    <property type="term" value="P:carbohydrate metabolic process"/>
    <property type="evidence" value="ECO:0007669"/>
    <property type="project" value="InterPro"/>
</dbReference>
<dbReference type="GO" id="GO:0016798">
    <property type="term" value="F:hydrolase activity, acting on glycosyl bonds"/>
    <property type="evidence" value="ECO:0007669"/>
    <property type="project" value="UniProtKB-KW"/>
</dbReference>
<organism evidence="3 4">
    <name type="scientific">Cyanobium gracile (strain ATCC 27147 / PCC 6307)</name>
    <dbReference type="NCBI Taxonomy" id="292564"/>
    <lineage>
        <taxon>Bacteria</taxon>
        <taxon>Bacillati</taxon>
        <taxon>Cyanobacteriota</taxon>
        <taxon>Cyanophyceae</taxon>
        <taxon>Synechococcales</taxon>
        <taxon>Prochlorococcaceae</taxon>
        <taxon>Cyanobium</taxon>
    </lineage>
</organism>
<keyword evidence="3" id="KW-0378">Hydrolase</keyword>